<protein>
    <submittedName>
        <fullName evidence="2">Uncharacterized protein</fullName>
    </submittedName>
</protein>
<dbReference type="Proteomes" id="UP000636709">
    <property type="component" value="Unassembled WGS sequence"/>
</dbReference>
<comment type="caution">
    <text evidence="2">The sequence shown here is derived from an EMBL/GenBank/DDBJ whole genome shotgun (WGS) entry which is preliminary data.</text>
</comment>
<keyword evidence="1" id="KW-0175">Coiled coil</keyword>
<evidence type="ECO:0000313" key="2">
    <source>
        <dbReference type="EMBL" id="KAF8656695.1"/>
    </source>
</evidence>
<dbReference type="EMBL" id="JACEFO010002538">
    <property type="protein sequence ID" value="KAF8656695.1"/>
    <property type="molecule type" value="Genomic_DNA"/>
</dbReference>
<sequence>MKNASISDYSSRSHSLCEGALYSQLVVENEGLAVLEEQMEEQKKQSEATKVEFVKLKKQQEEVMRMLSNNPSICGTFSKPFLCVKLLSSQP</sequence>
<gene>
    <name evidence="2" type="ORF">HU200_060562</name>
</gene>
<evidence type="ECO:0000256" key="1">
    <source>
        <dbReference type="SAM" id="Coils"/>
    </source>
</evidence>
<proteinExistence type="predicted"/>
<keyword evidence="3" id="KW-1185">Reference proteome</keyword>
<evidence type="ECO:0000313" key="3">
    <source>
        <dbReference type="Proteomes" id="UP000636709"/>
    </source>
</evidence>
<organism evidence="2 3">
    <name type="scientific">Digitaria exilis</name>
    <dbReference type="NCBI Taxonomy" id="1010633"/>
    <lineage>
        <taxon>Eukaryota</taxon>
        <taxon>Viridiplantae</taxon>
        <taxon>Streptophyta</taxon>
        <taxon>Embryophyta</taxon>
        <taxon>Tracheophyta</taxon>
        <taxon>Spermatophyta</taxon>
        <taxon>Magnoliopsida</taxon>
        <taxon>Liliopsida</taxon>
        <taxon>Poales</taxon>
        <taxon>Poaceae</taxon>
        <taxon>PACMAD clade</taxon>
        <taxon>Panicoideae</taxon>
        <taxon>Panicodae</taxon>
        <taxon>Paniceae</taxon>
        <taxon>Anthephorinae</taxon>
        <taxon>Digitaria</taxon>
    </lineage>
</organism>
<name>A0A835A925_9POAL</name>
<dbReference type="AlphaFoldDB" id="A0A835A925"/>
<feature type="coiled-coil region" evidence="1">
    <location>
        <begin position="25"/>
        <end position="59"/>
    </location>
</feature>
<reference evidence="2" key="1">
    <citation type="submission" date="2020-07" db="EMBL/GenBank/DDBJ databases">
        <title>Genome sequence and genetic diversity analysis of an under-domesticated orphan crop, white fonio (Digitaria exilis).</title>
        <authorList>
            <person name="Bennetzen J.L."/>
            <person name="Chen S."/>
            <person name="Ma X."/>
            <person name="Wang X."/>
            <person name="Yssel A.E.J."/>
            <person name="Chaluvadi S.R."/>
            <person name="Johnson M."/>
            <person name="Gangashetty P."/>
            <person name="Hamidou F."/>
            <person name="Sanogo M.D."/>
            <person name="Zwaenepoel A."/>
            <person name="Wallace J."/>
            <person name="Van De Peer Y."/>
            <person name="Van Deynze A."/>
        </authorList>
    </citation>
    <scope>NUCLEOTIDE SEQUENCE</scope>
    <source>
        <tissue evidence="2">Leaves</tissue>
    </source>
</reference>
<accession>A0A835A925</accession>